<dbReference type="Proteomes" id="UP001157418">
    <property type="component" value="Unassembled WGS sequence"/>
</dbReference>
<protein>
    <submittedName>
        <fullName evidence="2">Uncharacterized protein</fullName>
    </submittedName>
</protein>
<sequence length="71" mass="8286">MLEAAVKRFLFYLEPYRTRGVGSNDDKIAIPHNICTFPKLLLLELVFSKGTQKHSQNHNQYFSKTKHPPRN</sequence>
<evidence type="ECO:0000256" key="1">
    <source>
        <dbReference type="SAM" id="MobiDB-lite"/>
    </source>
</evidence>
<reference evidence="2 3" key="1">
    <citation type="submission" date="2022-01" db="EMBL/GenBank/DDBJ databases">
        <authorList>
            <person name="Xiong W."/>
            <person name="Schranz E."/>
        </authorList>
    </citation>
    <scope>NUCLEOTIDE SEQUENCE [LARGE SCALE GENOMIC DNA]</scope>
</reference>
<feature type="region of interest" description="Disordered" evidence="1">
    <location>
        <begin position="51"/>
        <end position="71"/>
    </location>
</feature>
<keyword evidence="3" id="KW-1185">Reference proteome</keyword>
<comment type="caution">
    <text evidence="2">The sequence shown here is derived from an EMBL/GenBank/DDBJ whole genome shotgun (WGS) entry which is preliminary data.</text>
</comment>
<gene>
    <name evidence="2" type="ORF">LVIROSA_LOCUS23323</name>
</gene>
<evidence type="ECO:0000313" key="3">
    <source>
        <dbReference type="Proteomes" id="UP001157418"/>
    </source>
</evidence>
<organism evidence="2 3">
    <name type="scientific">Lactuca virosa</name>
    <dbReference type="NCBI Taxonomy" id="75947"/>
    <lineage>
        <taxon>Eukaryota</taxon>
        <taxon>Viridiplantae</taxon>
        <taxon>Streptophyta</taxon>
        <taxon>Embryophyta</taxon>
        <taxon>Tracheophyta</taxon>
        <taxon>Spermatophyta</taxon>
        <taxon>Magnoliopsida</taxon>
        <taxon>eudicotyledons</taxon>
        <taxon>Gunneridae</taxon>
        <taxon>Pentapetalae</taxon>
        <taxon>asterids</taxon>
        <taxon>campanulids</taxon>
        <taxon>Asterales</taxon>
        <taxon>Asteraceae</taxon>
        <taxon>Cichorioideae</taxon>
        <taxon>Cichorieae</taxon>
        <taxon>Lactucinae</taxon>
        <taxon>Lactuca</taxon>
    </lineage>
</organism>
<name>A0AAU9NH07_9ASTR</name>
<dbReference type="AlphaFoldDB" id="A0AAU9NH07"/>
<accession>A0AAU9NH07</accession>
<evidence type="ECO:0000313" key="2">
    <source>
        <dbReference type="EMBL" id="CAH1436978.1"/>
    </source>
</evidence>
<dbReference type="EMBL" id="CAKMRJ010004445">
    <property type="protein sequence ID" value="CAH1436978.1"/>
    <property type="molecule type" value="Genomic_DNA"/>
</dbReference>
<proteinExistence type="predicted"/>